<evidence type="ECO:0000313" key="2">
    <source>
        <dbReference type="Proteomes" id="UP000005426"/>
    </source>
</evidence>
<name>G9NNH4_HYPAI</name>
<accession>G9NNH4</accession>
<proteinExistence type="predicted"/>
<dbReference type="EMBL" id="ABDG02000020">
    <property type="protein sequence ID" value="EHK47619.1"/>
    <property type="molecule type" value="Genomic_DNA"/>
</dbReference>
<dbReference type="Proteomes" id="UP000005426">
    <property type="component" value="Unassembled WGS sequence"/>
</dbReference>
<organism evidence="1 2">
    <name type="scientific">Hypocrea atroviridis (strain ATCC 20476 / IMI 206040)</name>
    <name type="common">Trichoderma atroviride</name>
    <dbReference type="NCBI Taxonomy" id="452589"/>
    <lineage>
        <taxon>Eukaryota</taxon>
        <taxon>Fungi</taxon>
        <taxon>Dikarya</taxon>
        <taxon>Ascomycota</taxon>
        <taxon>Pezizomycotina</taxon>
        <taxon>Sordariomycetes</taxon>
        <taxon>Hypocreomycetidae</taxon>
        <taxon>Hypocreales</taxon>
        <taxon>Hypocreaceae</taxon>
        <taxon>Trichoderma</taxon>
    </lineage>
</organism>
<gene>
    <name evidence="1" type="ORF">TRIATDRAFT_298670</name>
</gene>
<sequence>MGAVTQTTHCNKMSPLATNGEAVLPLNLPMQRLVLRLIREALFSYCATSGSAAVSHRLSMTPGCTAEDEGWAFTASYRSPPFAQYIPSPKPRRGMQGVDGVGTFVL</sequence>
<dbReference type="OrthoDB" id="10547673at2759"/>
<dbReference type="HOGENOM" id="CLU_2223620_0_0_1"/>
<dbReference type="AlphaFoldDB" id="G9NNH4"/>
<reference evidence="1 2" key="1">
    <citation type="journal article" date="2011" name="Genome Biol.">
        <title>Comparative genome sequence analysis underscores mycoparasitism as the ancestral life style of Trichoderma.</title>
        <authorList>
            <person name="Kubicek C.P."/>
            <person name="Herrera-Estrella A."/>
            <person name="Seidl-Seiboth V."/>
            <person name="Martinez D.A."/>
            <person name="Druzhinina I.S."/>
            <person name="Thon M."/>
            <person name="Zeilinger S."/>
            <person name="Casas-Flores S."/>
            <person name="Horwitz B.A."/>
            <person name="Mukherjee P.K."/>
            <person name="Mukherjee M."/>
            <person name="Kredics L."/>
            <person name="Alcaraz L.D."/>
            <person name="Aerts A."/>
            <person name="Antal Z."/>
            <person name="Atanasova L."/>
            <person name="Cervantes-Badillo M.G."/>
            <person name="Challacombe J."/>
            <person name="Chertkov O."/>
            <person name="McCluskey K."/>
            <person name="Coulpier F."/>
            <person name="Deshpande N."/>
            <person name="von Doehren H."/>
            <person name="Ebbole D.J."/>
            <person name="Esquivel-Naranjo E.U."/>
            <person name="Fekete E."/>
            <person name="Flipphi M."/>
            <person name="Glaser F."/>
            <person name="Gomez-Rodriguez E.Y."/>
            <person name="Gruber S."/>
            <person name="Han C."/>
            <person name="Henrissat B."/>
            <person name="Hermosa R."/>
            <person name="Hernandez-Onate M."/>
            <person name="Karaffa L."/>
            <person name="Kosti I."/>
            <person name="Le Crom S."/>
            <person name="Lindquist E."/>
            <person name="Lucas S."/>
            <person name="Luebeck M."/>
            <person name="Luebeck P.S."/>
            <person name="Margeot A."/>
            <person name="Metz B."/>
            <person name="Misra M."/>
            <person name="Nevalainen H."/>
            <person name="Omann M."/>
            <person name="Packer N."/>
            <person name="Perrone G."/>
            <person name="Uresti-Rivera E.E."/>
            <person name="Salamov A."/>
            <person name="Schmoll M."/>
            <person name="Seiboth B."/>
            <person name="Shapiro H."/>
            <person name="Sukno S."/>
            <person name="Tamayo-Ramos J.A."/>
            <person name="Tisch D."/>
            <person name="Wiest A."/>
            <person name="Wilkinson H.H."/>
            <person name="Zhang M."/>
            <person name="Coutinho P.M."/>
            <person name="Kenerley C.M."/>
            <person name="Monte E."/>
            <person name="Baker S.E."/>
            <person name="Grigoriev I.V."/>
        </authorList>
    </citation>
    <scope>NUCLEOTIDE SEQUENCE [LARGE SCALE GENOMIC DNA]</scope>
    <source>
        <strain evidence="2">ATCC 20476 / IMI 206040</strain>
    </source>
</reference>
<keyword evidence="2" id="KW-1185">Reference proteome</keyword>
<protein>
    <submittedName>
        <fullName evidence="1">Uncharacterized protein</fullName>
    </submittedName>
</protein>
<comment type="caution">
    <text evidence="1">The sequence shown here is derived from an EMBL/GenBank/DDBJ whole genome shotgun (WGS) entry which is preliminary data.</text>
</comment>
<evidence type="ECO:0000313" key="1">
    <source>
        <dbReference type="EMBL" id="EHK47619.1"/>
    </source>
</evidence>